<evidence type="ECO:0000313" key="2">
    <source>
        <dbReference type="EnsemblPlants" id="TraesCSU02G208300.1"/>
    </source>
</evidence>
<dbReference type="Gramene" id="TraesCSU02G208300.1">
    <property type="protein sequence ID" value="TraesCSU02G208300.1"/>
    <property type="gene ID" value="TraesCSU02G208300"/>
</dbReference>
<protein>
    <recommendedName>
        <fullName evidence="1">F-box protein AT5G49610-like beta-propeller domain-containing protein</fullName>
    </recommendedName>
</protein>
<proteinExistence type="predicted"/>
<dbReference type="Gramene" id="TraesCSU03G0338200.1">
    <property type="protein sequence ID" value="TraesCSU03G0338200.1.CDS"/>
    <property type="gene ID" value="TraesCSU03G0338200"/>
</dbReference>
<sequence>MPAAVPRARAYIHIPTRVSRAKQWPAAAARRSIPIPKSTPVTTATEWPAAAVRASIPRPTRSRRATEWLSGAARASVPRWYRVQTIPGPSRLYPPQRFDIRRHGIDSGRGAGVKLLGCRHGRLLLMPWQQRAELIVIAPFTGKKFCLTVPSKLTGDCYLDGAVLCAAADHGHVHGSCHSSPFKVVLLSTSAYRSGPQPAFACVYSSETGIWSDLISTPTPYQLHGAYIHASLVGNSLYWMCDDYIFQFDLDGQSLALIRAPPRINDVRHRYDQREIIQVVDGVVGFAILCRYYHNIQMWQREVDCHGVTKWVLWKTVEMNNIHGIPHGNEGEIPDLIFRLRYAEDTDDIFIYVGSSIYMVQLKSMQSSKLCETGYIMCQHSLKSFYMPGDCSSLVLIS</sequence>
<dbReference type="Proteomes" id="UP000019116">
    <property type="component" value="Chromosome Un"/>
</dbReference>
<dbReference type="InterPro" id="IPR056594">
    <property type="entry name" value="AT5G49610-like_b-prop"/>
</dbReference>
<dbReference type="Gramene" id="TraesCSU02G212800.1">
    <property type="protein sequence ID" value="TraesCSU02G212800.1"/>
    <property type="gene ID" value="TraesCSU02G212800"/>
</dbReference>
<dbReference type="Gramene" id="TraesCSU03G0326500.1">
    <property type="protein sequence ID" value="TraesCSU03G0326500.1.CDS"/>
    <property type="gene ID" value="TraesCSU03G0326500"/>
</dbReference>
<dbReference type="PANTHER" id="PTHR33186:SF18">
    <property type="entry name" value="OS10G0136150 PROTEIN"/>
    <property type="match status" value="1"/>
</dbReference>
<evidence type="ECO:0000313" key="3">
    <source>
        <dbReference type="Proteomes" id="UP000019116"/>
    </source>
</evidence>
<reference evidence="2" key="2">
    <citation type="submission" date="2018-10" db="UniProtKB">
        <authorList>
            <consortium name="EnsemblPlants"/>
        </authorList>
    </citation>
    <scope>IDENTIFICATION</scope>
</reference>
<dbReference type="OMA" id="NIEMWRR"/>
<dbReference type="STRING" id="4565.A0A077RRK5"/>
<name>A0A077RRK5_WHEAT</name>
<organism evidence="2">
    <name type="scientific">Triticum aestivum</name>
    <name type="common">Wheat</name>
    <dbReference type="NCBI Taxonomy" id="4565"/>
    <lineage>
        <taxon>Eukaryota</taxon>
        <taxon>Viridiplantae</taxon>
        <taxon>Streptophyta</taxon>
        <taxon>Embryophyta</taxon>
        <taxon>Tracheophyta</taxon>
        <taxon>Spermatophyta</taxon>
        <taxon>Magnoliopsida</taxon>
        <taxon>Liliopsida</taxon>
        <taxon>Poales</taxon>
        <taxon>Poaceae</taxon>
        <taxon>BOP clade</taxon>
        <taxon>Pooideae</taxon>
        <taxon>Triticodae</taxon>
        <taxon>Triticeae</taxon>
        <taxon>Triticinae</taxon>
        <taxon>Triticum</taxon>
    </lineage>
</organism>
<accession>A0A077RRK5</accession>
<dbReference type="HOGENOM" id="CLU_017945_3_0_1"/>
<dbReference type="PANTHER" id="PTHR33186">
    <property type="entry name" value="OS10G0136150 PROTEIN-RELATED"/>
    <property type="match status" value="1"/>
</dbReference>
<dbReference type="OrthoDB" id="625245at2759"/>
<dbReference type="Pfam" id="PF23635">
    <property type="entry name" value="Beta-prop_AT5G49610-like"/>
    <property type="match status" value="1"/>
</dbReference>
<keyword evidence="3" id="KW-1185">Reference proteome</keyword>
<reference evidence="2" key="1">
    <citation type="submission" date="2018-08" db="EMBL/GenBank/DDBJ databases">
        <authorList>
            <person name="Rossello M."/>
        </authorList>
    </citation>
    <scope>NUCLEOTIDE SEQUENCE [LARGE SCALE GENOMIC DNA]</scope>
    <source>
        <strain evidence="2">cv. Chinese Spring</strain>
    </source>
</reference>
<feature type="domain" description="F-box protein AT5G49610-like beta-propeller" evidence="1">
    <location>
        <begin position="116"/>
        <end position="373"/>
    </location>
</feature>
<dbReference type="EnsemblPlants" id="TraesCSU02G212800.1">
    <property type="protein sequence ID" value="TraesCSU02G212800.1"/>
    <property type="gene ID" value="TraesCSU02G212800"/>
</dbReference>
<evidence type="ECO:0000259" key="1">
    <source>
        <dbReference type="Pfam" id="PF23635"/>
    </source>
</evidence>
<dbReference type="EnsemblPlants" id="TraesCSU02G208300.1">
    <property type="protein sequence ID" value="TraesCSU02G208300.1"/>
    <property type="gene ID" value="TraesCSU02G208300"/>
</dbReference>
<dbReference type="AlphaFoldDB" id="A0A077RRK5"/>